<evidence type="ECO:0000256" key="1">
    <source>
        <dbReference type="SAM" id="SignalP"/>
    </source>
</evidence>
<organism evidence="2 3">
    <name type="scientific">Eumeta variegata</name>
    <name type="common">Bagworm moth</name>
    <name type="synonym">Eumeta japonica</name>
    <dbReference type="NCBI Taxonomy" id="151549"/>
    <lineage>
        <taxon>Eukaryota</taxon>
        <taxon>Metazoa</taxon>
        <taxon>Ecdysozoa</taxon>
        <taxon>Arthropoda</taxon>
        <taxon>Hexapoda</taxon>
        <taxon>Insecta</taxon>
        <taxon>Pterygota</taxon>
        <taxon>Neoptera</taxon>
        <taxon>Endopterygota</taxon>
        <taxon>Lepidoptera</taxon>
        <taxon>Glossata</taxon>
        <taxon>Ditrysia</taxon>
        <taxon>Tineoidea</taxon>
        <taxon>Psychidae</taxon>
        <taxon>Oiketicinae</taxon>
        <taxon>Eumeta</taxon>
    </lineage>
</organism>
<comment type="caution">
    <text evidence="2">The sequence shown here is derived from an EMBL/GenBank/DDBJ whole genome shotgun (WGS) entry which is preliminary data.</text>
</comment>
<feature type="chain" id="PRO_5020025827" description="Secreted protein" evidence="1">
    <location>
        <begin position="21"/>
        <end position="121"/>
    </location>
</feature>
<dbReference type="EMBL" id="BGZK01002368">
    <property type="protein sequence ID" value="GBP93377.1"/>
    <property type="molecule type" value="Genomic_DNA"/>
</dbReference>
<accession>A0A4C2A393</accession>
<evidence type="ECO:0000313" key="3">
    <source>
        <dbReference type="Proteomes" id="UP000299102"/>
    </source>
</evidence>
<sequence>MSMVRHALGLFLFFSTHSRSYQFALSLNSYCYHARRFVGDPFPLPCPSQILYKFVDVKLVFHSGYIGHIASRHSETLSDSHSHIQFSARSRGRRTICTVPRQDRAGRPQLAIQVDTTELQQ</sequence>
<reference evidence="2 3" key="1">
    <citation type="journal article" date="2019" name="Commun. Biol.">
        <title>The bagworm genome reveals a unique fibroin gene that provides high tensile strength.</title>
        <authorList>
            <person name="Kono N."/>
            <person name="Nakamura H."/>
            <person name="Ohtoshi R."/>
            <person name="Tomita M."/>
            <person name="Numata K."/>
            <person name="Arakawa K."/>
        </authorList>
    </citation>
    <scope>NUCLEOTIDE SEQUENCE [LARGE SCALE GENOMIC DNA]</scope>
</reference>
<evidence type="ECO:0000313" key="2">
    <source>
        <dbReference type="EMBL" id="GBP93377.1"/>
    </source>
</evidence>
<gene>
    <name evidence="2" type="ORF">EVAR_95379_1</name>
</gene>
<name>A0A4C2A393_EUMVA</name>
<dbReference type="AlphaFoldDB" id="A0A4C2A393"/>
<dbReference type="Proteomes" id="UP000299102">
    <property type="component" value="Unassembled WGS sequence"/>
</dbReference>
<keyword evidence="3" id="KW-1185">Reference proteome</keyword>
<evidence type="ECO:0008006" key="4">
    <source>
        <dbReference type="Google" id="ProtNLM"/>
    </source>
</evidence>
<feature type="signal peptide" evidence="1">
    <location>
        <begin position="1"/>
        <end position="20"/>
    </location>
</feature>
<keyword evidence="1" id="KW-0732">Signal</keyword>
<protein>
    <recommendedName>
        <fullName evidence="4">Secreted protein</fullName>
    </recommendedName>
</protein>
<proteinExistence type="predicted"/>